<proteinExistence type="predicted"/>
<dbReference type="OrthoDB" id="2738838at2"/>
<dbReference type="EMBL" id="MJAT01000037">
    <property type="protein sequence ID" value="OEH84662.1"/>
    <property type="molecule type" value="Genomic_DNA"/>
</dbReference>
<reference evidence="2 3" key="1">
    <citation type="submission" date="2016-09" db="EMBL/GenBank/DDBJ databases">
        <title>Desulfuribacillus arsenicus sp. nov., an obligately anaerobic, dissimilatory arsenic- and antimonate-reducing bacterium isolated from anoxic sediments.</title>
        <authorList>
            <person name="Abin C.A."/>
            <person name="Hollibaugh J.T."/>
        </authorList>
    </citation>
    <scope>NUCLEOTIDE SEQUENCE [LARGE SCALE GENOMIC DNA]</scope>
    <source>
        <strain evidence="2 3">MLFW-2</strain>
    </source>
</reference>
<dbReference type="RefSeq" id="WP_069703089.1">
    <property type="nucleotide sequence ID" value="NZ_MJAT01000037.1"/>
</dbReference>
<gene>
    <name evidence="2" type="ORF">BHU72_09220</name>
</gene>
<dbReference type="InterPro" id="IPR058780">
    <property type="entry name" value="YhfM-like_dom"/>
</dbReference>
<feature type="domain" description="YhfM-like" evidence="1">
    <location>
        <begin position="51"/>
        <end position="149"/>
    </location>
</feature>
<name>A0A1E5L3G0_9FIRM</name>
<dbReference type="Proteomes" id="UP000095255">
    <property type="component" value="Unassembled WGS sequence"/>
</dbReference>
<comment type="caution">
    <text evidence="2">The sequence shown here is derived from an EMBL/GenBank/DDBJ whole genome shotgun (WGS) entry which is preliminary data.</text>
</comment>
<dbReference type="PROSITE" id="PS51257">
    <property type="entry name" value="PROKAR_LIPOPROTEIN"/>
    <property type="match status" value="1"/>
</dbReference>
<keyword evidence="3" id="KW-1185">Reference proteome</keyword>
<evidence type="ECO:0000313" key="2">
    <source>
        <dbReference type="EMBL" id="OEH84662.1"/>
    </source>
</evidence>
<protein>
    <recommendedName>
        <fullName evidence="1">YhfM-like domain-containing protein</fullName>
    </recommendedName>
</protein>
<evidence type="ECO:0000259" key="1">
    <source>
        <dbReference type="Pfam" id="PF26353"/>
    </source>
</evidence>
<sequence length="153" mass="17712">MKRIIMVILLWAFIAAIIFGCQLKDNNTSETQITYHELQLLDNERLKLDGEIKKVVFKSKGVSETIFEEKEVLETFGDLITTAVRVAGIANMATPEVYFDVVYENENKQRFFLWIGKKEQNSTLMSKDDTHTIYIVSEKMISRLIDLVEQDLD</sequence>
<evidence type="ECO:0000313" key="3">
    <source>
        <dbReference type="Proteomes" id="UP000095255"/>
    </source>
</evidence>
<dbReference type="Pfam" id="PF26353">
    <property type="entry name" value="YhfM"/>
    <property type="match status" value="1"/>
</dbReference>
<organism evidence="2 3">
    <name type="scientific">Desulfuribacillus stibiiarsenatis</name>
    <dbReference type="NCBI Taxonomy" id="1390249"/>
    <lineage>
        <taxon>Bacteria</taxon>
        <taxon>Bacillati</taxon>
        <taxon>Bacillota</taxon>
        <taxon>Desulfuribacillia</taxon>
        <taxon>Desulfuribacillales</taxon>
        <taxon>Desulfuribacillaceae</taxon>
        <taxon>Desulfuribacillus</taxon>
    </lineage>
</organism>
<accession>A0A1E5L3G0</accession>
<dbReference type="AlphaFoldDB" id="A0A1E5L3G0"/>